<keyword evidence="3 9" id="KW-0540">Nuclease</keyword>
<dbReference type="GO" id="GO:0016787">
    <property type="term" value="F:hydrolase activity"/>
    <property type="evidence" value="ECO:0007669"/>
    <property type="project" value="UniProtKB-KW"/>
</dbReference>
<evidence type="ECO:0000256" key="5">
    <source>
        <dbReference type="ARBA" id="ARBA00022759"/>
    </source>
</evidence>
<evidence type="ECO:0000256" key="8">
    <source>
        <dbReference type="ARBA" id="ARBA00023118"/>
    </source>
</evidence>
<keyword evidence="4 9" id="KW-0479">Metal-binding</keyword>
<comment type="similarity">
    <text evidence="2 9 10">Belongs to the CRISPR-associated endoribonuclease Cas2 protein family.</text>
</comment>
<dbReference type="Pfam" id="PF09827">
    <property type="entry name" value="CRISPR_Cas2"/>
    <property type="match status" value="1"/>
</dbReference>
<dbReference type="eggNOG" id="COG1343">
    <property type="taxonomic scope" value="Bacteria"/>
</dbReference>
<evidence type="ECO:0000313" key="11">
    <source>
        <dbReference type="EMBL" id="CCH29340.1"/>
    </source>
</evidence>
<dbReference type="STRING" id="1179773.BN6_20180"/>
<keyword evidence="7 9" id="KW-0460">Magnesium</keyword>
<comment type="subunit">
    <text evidence="9">Homodimer, forms a heterotetramer with a Cas1 homodimer.</text>
</comment>
<gene>
    <name evidence="9" type="primary">cas2</name>
    <name evidence="11" type="ordered locus">BN6_20180</name>
</gene>
<keyword evidence="5 9" id="KW-0255">Endonuclease</keyword>
<keyword evidence="12" id="KW-1185">Reference proteome</keyword>
<dbReference type="SUPFAM" id="SSF143430">
    <property type="entry name" value="TTP0101/SSO1404-like"/>
    <property type="match status" value="1"/>
</dbReference>
<evidence type="ECO:0000256" key="4">
    <source>
        <dbReference type="ARBA" id="ARBA00022723"/>
    </source>
</evidence>
<evidence type="ECO:0000256" key="10">
    <source>
        <dbReference type="PIRNR" id="PIRNR032582"/>
    </source>
</evidence>
<evidence type="ECO:0000256" key="9">
    <source>
        <dbReference type="HAMAP-Rule" id="MF_01471"/>
    </source>
</evidence>
<dbReference type="Gene3D" id="3.30.70.240">
    <property type="match status" value="1"/>
</dbReference>
<keyword evidence="6 9" id="KW-0378">Hydrolase</keyword>
<feature type="binding site" evidence="9">
    <location>
        <position position="8"/>
    </location>
    <ligand>
        <name>Mg(2+)</name>
        <dbReference type="ChEBI" id="CHEBI:18420"/>
        <note>catalytic</note>
    </ligand>
</feature>
<dbReference type="GO" id="GO:0004521">
    <property type="term" value="F:RNA endonuclease activity"/>
    <property type="evidence" value="ECO:0007669"/>
    <property type="project" value="UniProtKB-UniRule"/>
</dbReference>
<evidence type="ECO:0000256" key="7">
    <source>
        <dbReference type="ARBA" id="ARBA00022842"/>
    </source>
</evidence>
<proteinExistence type="inferred from homology"/>
<dbReference type="PIRSF" id="PIRSF032582">
    <property type="entry name" value="Cas2"/>
    <property type="match status" value="1"/>
</dbReference>
<dbReference type="HOGENOM" id="CLU_161124_3_1_11"/>
<dbReference type="GO" id="GO:0043571">
    <property type="term" value="P:maintenance of CRISPR repeat elements"/>
    <property type="evidence" value="ECO:0007669"/>
    <property type="project" value="UniProtKB-UniRule"/>
</dbReference>
<reference evidence="11 12" key="1">
    <citation type="journal article" date="2012" name="BMC Genomics">
        <title>Complete genome sequence of Saccharothrix espanaensis DSM 44229T and comparison to the other completely sequenced Pseudonocardiaceae.</title>
        <authorList>
            <person name="Strobel T."/>
            <person name="Al-Dilaimi A."/>
            <person name="Blom J."/>
            <person name="Gessner A."/>
            <person name="Kalinowski J."/>
            <person name="Luzhetska M."/>
            <person name="Puhler A."/>
            <person name="Szczepanowski R."/>
            <person name="Bechthold A."/>
            <person name="Ruckert C."/>
        </authorList>
    </citation>
    <scope>NUCLEOTIDE SEQUENCE [LARGE SCALE GENOMIC DNA]</scope>
    <source>
        <strain evidence="12">ATCC 51144 / DSM 44229 / JCM 9112 / NBRC 15066 / NRRL 15764</strain>
    </source>
</reference>
<dbReference type="PATRIC" id="fig|1179773.3.peg.2025"/>
<dbReference type="Proteomes" id="UP000006281">
    <property type="component" value="Chromosome"/>
</dbReference>
<dbReference type="RefSeq" id="WP_015099453.1">
    <property type="nucleotide sequence ID" value="NC_019673.1"/>
</dbReference>
<evidence type="ECO:0000256" key="6">
    <source>
        <dbReference type="ARBA" id="ARBA00022801"/>
    </source>
</evidence>
<dbReference type="EC" id="3.1.-.-" evidence="9"/>
<organism evidence="11 12">
    <name type="scientific">Saccharothrix espanaensis (strain ATCC 51144 / DSM 44229 / JCM 9112 / NBRC 15066 / NRRL 15764)</name>
    <dbReference type="NCBI Taxonomy" id="1179773"/>
    <lineage>
        <taxon>Bacteria</taxon>
        <taxon>Bacillati</taxon>
        <taxon>Actinomycetota</taxon>
        <taxon>Actinomycetes</taxon>
        <taxon>Pseudonocardiales</taxon>
        <taxon>Pseudonocardiaceae</taxon>
        <taxon>Saccharothrix</taxon>
    </lineage>
</organism>
<evidence type="ECO:0000313" key="12">
    <source>
        <dbReference type="Proteomes" id="UP000006281"/>
    </source>
</evidence>
<protein>
    <recommendedName>
        <fullName evidence="9">CRISPR-associated endoribonuclease Cas2</fullName>
        <ecNumber evidence="9">3.1.-.-</ecNumber>
    </recommendedName>
</protein>
<name>K0JQ02_SACES</name>
<dbReference type="OrthoDB" id="9798176at2"/>
<dbReference type="GO" id="GO:0051607">
    <property type="term" value="P:defense response to virus"/>
    <property type="evidence" value="ECO:0007669"/>
    <property type="project" value="UniProtKB-UniRule"/>
</dbReference>
<evidence type="ECO:0000256" key="3">
    <source>
        <dbReference type="ARBA" id="ARBA00022722"/>
    </source>
</evidence>
<dbReference type="NCBIfam" id="TIGR01573">
    <property type="entry name" value="cas2"/>
    <property type="match status" value="1"/>
</dbReference>
<comment type="cofactor">
    <cofactor evidence="1 9">
        <name>Mg(2+)</name>
        <dbReference type="ChEBI" id="CHEBI:18420"/>
    </cofactor>
</comment>
<evidence type="ECO:0000256" key="1">
    <source>
        <dbReference type="ARBA" id="ARBA00001946"/>
    </source>
</evidence>
<dbReference type="AlphaFoldDB" id="K0JQ02"/>
<dbReference type="GO" id="GO:0046872">
    <property type="term" value="F:metal ion binding"/>
    <property type="evidence" value="ECO:0007669"/>
    <property type="project" value="UniProtKB-UniRule"/>
</dbReference>
<dbReference type="BioCyc" id="SESP1179773:BN6_RS09915-MONOMER"/>
<sequence length="96" mass="10875">MELLVTYDVDSTTPEGERRLRQVAKISEGVGHRVQKSVFEDTCTPAHRPHLKARLQSTIDTELDSVRIYHLDRGTFQTARHLGAVVDIPHTGDWIV</sequence>
<dbReference type="InterPro" id="IPR019199">
    <property type="entry name" value="Virulence_VapD/CRISPR_Cas2"/>
</dbReference>
<dbReference type="InterPro" id="IPR021127">
    <property type="entry name" value="CRISPR_associated_Cas2"/>
</dbReference>
<comment type="function">
    <text evidence="9">CRISPR (clustered regularly interspaced short palindromic repeat), is an adaptive immune system that provides protection against mobile genetic elements (viruses, transposable elements and conjugative plasmids). CRISPR clusters contain sequences complementary to antecedent mobile elements and target invading nucleic acids. CRISPR clusters are transcribed and processed into CRISPR RNA (crRNA). Functions as a ssRNA-specific endoribonuclease. Involved in the integration of spacer DNA into the CRISPR cassette.</text>
</comment>
<dbReference type="PANTHER" id="PTHR34405:SF3">
    <property type="entry name" value="CRISPR-ASSOCIATED ENDORIBONUCLEASE CAS2 3"/>
    <property type="match status" value="1"/>
</dbReference>
<evidence type="ECO:0000256" key="2">
    <source>
        <dbReference type="ARBA" id="ARBA00009959"/>
    </source>
</evidence>
<dbReference type="EMBL" id="HE804045">
    <property type="protein sequence ID" value="CCH29340.1"/>
    <property type="molecule type" value="Genomic_DNA"/>
</dbReference>
<dbReference type="HAMAP" id="MF_01471">
    <property type="entry name" value="Cas2"/>
    <property type="match status" value="1"/>
</dbReference>
<accession>K0JQ02</accession>
<keyword evidence="8 9" id="KW-0051">Antiviral defense</keyword>
<dbReference type="KEGG" id="sesp:BN6_20180"/>
<dbReference type="CDD" id="cd09725">
    <property type="entry name" value="Cas2_I_II_III"/>
    <property type="match status" value="1"/>
</dbReference>
<dbReference type="PANTHER" id="PTHR34405">
    <property type="entry name" value="CRISPR-ASSOCIATED ENDORIBONUCLEASE CAS2"/>
    <property type="match status" value="1"/>
</dbReference>